<name>A0A545SLA1_9RHOB</name>
<dbReference type="InterPro" id="IPR023210">
    <property type="entry name" value="NADP_OxRdtase_dom"/>
</dbReference>
<evidence type="ECO:0000313" key="3">
    <source>
        <dbReference type="Proteomes" id="UP000315816"/>
    </source>
</evidence>
<dbReference type="AlphaFoldDB" id="A0A545SLA1"/>
<comment type="caution">
    <text evidence="2">The sequence shown here is derived from an EMBL/GenBank/DDBJ whole genome shotgun (WGS) entry which is preliminary data.</text>
</comment>
<dbReference type="SUPFAM" id="SSF51430">
    <property type="entry name" value="NAD(P)-linked oxidoreductase"/>
    <property type="match status" value="1"/>
</dbReference>
<evidence type="ECO:0000313" key="2">
    <source>
        <dbReference type="EMBL" id="TQV65741.1"/>
    </source>
</evidence>
<dbReference type="Pfam" id="PF00248">
    <property type="entry name" value="Aldo_ket_red"/>
    <property type="match status" value="1"/>
</dbReference>
<dbReference type="InterPro" id="IPR036812">
    <property type="entry name" value="NAD(P)_OxRdtase_dom_sf"/>
</dbReference>
<reference evidence="2 3" key="1">
    <citation type="submission" date="2019-06" db="EMBL/GenBank/DDBJ databases">
        <title>A novel species of marine bacteria.</title>
        <authorList>
            <person name="Wang Y."/>
        </authorList>
    </citation>
    <scope>NUCLEOTIDE SEQUENCE [LARGE SCALE GENOMIC DNA]</scope>
    <source>
        <strain evidence="2 3">MA1-10</strain>
    </source>
</reference>
<dbReference type="Proteomes" id="UP000315816">
    <property type="component" value="Unassembled WGS sequence"/>
</dbReference>
<dbReference type="PANTHER" id="PTHR42686">
    <property type="entry name" value="GH17980P-RELATED"/>
    <property type="match status" value="1"/>
</dbReference>
<dbReference type="EMBL" id="VICH01000018">
    <property type="protein sequence ID" value="TQV65741.1"/>
    <property type="molecule type" value="Genomic_DNA"/>
</dbReference>
<dbReference type="OrthoDB" id="9768851at2"/>
<protein>
    <submittedName>
        <fullName evidence="2">Aldo/keto reductase</fullName>
    </submittedName>
</protein>
<dbReference type="GO" id="GO:0016491">
    <property type="term" value="F:oxidoreductase activity"/>
    <property type="evidence" value="ECO:0007669"/>
    <property type="project" value="InterPro"/>
</dbReference>
<dbReference type="InterPro" id="IPR020471">
    <property type="entry name" value="AKR"/>
</dbReference>
<dbReference type="PANTHER" id="PTHR42686:SF1">
    <property type="entry name" value="GH17980P-RELATED"/>
    <property type="match status" value="1"/>
</dbReference>
<accession>A0A545SLA1</accession>
<gene>
    <name evidence="2" type="ORF">FIL88_16185</name>
</gene>
<dbReference type="GO" id="GO:0005829">
    <property type="term" value="C:cytosol"/>
    <property type="evidence" value="ECO:0007669"/>
    <property type="project" value="TreeGrafter"/>
</dbReference>
<dbReference type="Gene3D" id="3.20.20.100">
    <property type="entry name" value="NADP-dependent oxidoreductase domain"/>
    <property type="match status" value="1"/>
</dbReference>
<organism evidence="2 3">
    <name type="scientific">Aliiroseovarius halocynthiae</name>
    <dbReference type="NCBI Taxonomy" id="985055"/>
    <lineage>
        <taxon>Bacteria</taxon>
        <taxon>Pseudomonadati</taxon>
        <taxon>Pseudomonadota</taxon>
        <taxon>Alphaproteobacteria</taxon>
        <taxon>Rhodobacterales</taxon>
        <taxon>Paracoccaceae</taxon>
        <taxon>Aliiroseovarius</taxon>
    </lineage>
</organism>
<proteinExistence type="predicted"/>
<feature type="domain" description="NADP-dependent oxidoreductase" evidence="1">
    <location>
        <begin position="3"/>
        <end position="289"/>
    </location>
</feature>
<sequence>MTANDTTETQAMLPEVLAAGYRYVDTAPFYGFGKSERMIGDLLRGRDYVLSTKVGRLLKPGLPADPAAMGWPDPLPFHPVFDYSYDAIMRSFEDSQQRLGLDKIDILFVHDIGEMTHGADDNAHHFATLRDSGYRALDELRSAGNIKAIGLGVNEVQVCRDALTIGDWDVFLLAGRYTLLEQAPLDDLFPECAAAGTQIIVGGPYNSGILVGGTTWNYGDAPEQVITRVSALRACADRHNVPLPAAALQFPLAHPLVVSIIPGLRSRAELTQTLDWVATDIPAAFWHDLRAEGLLHPKAPIPTQNPYKRG</sequence>
<evidence type="ECO:0000259" key="1">
    <source>
        <dbReference type="Pfam" id="PF00248"/>
    </source>
</evidence>
<keyword evidence="3" id="KW-1185">Reference proteome</keyword>